<reference evidence="2" key="1">
    <citation type="journal article" date="2023" name="Int. J. Syst. Evol. Microbiol.">
        <title>Streptomyces meridianus sp. nov. isolated from brackish water of the Tagus estuary in Alcochete, Portugal.</title>
        <authorList>
            <person name="Santos J.D.N."/>
            <person name="Klimek D."/>
            <person name="Calusinska M."/>
            <person name="Lobo Da Cunha A."/>
            <person name="Catita J."/>
            <person name="Goncalves H."/>
            <person name="Gonzalez I."/>
            <person name="Reyes F."/>
            <person name="Lage O.M."/>
        </authorList>
    </citation>
    <scope>NUCLEOTIDE SEQUENCE</scope>
    <source>
        <strain evidence="2">MTZ3.1</strain>
    </source>
</reference>
<comment type="caution">
    <text evidence="2">The sequence shown here is derived from an EMBL/GenBank/DDBJ whole genome shotgun (WGS) entry which is preliminary data.</text>
</comment>
<dbReference type="RefSeq" id="WP_251412289.1">
    <property type="nucleotide sequence ID" value="NZ_JAMQGM010000018.1"/>
</dbReference>
<dbReference type="EMBL" id="JAMQGM010000018">
    <property type="protein sequence ID" value="MCM2577460.1"/>
    <property type="molecule type" value="Genomic_DNA"/>
</dbReference>
<evidence type="ECO:0000313" key="2">
    <source>
        <dbReference type="EMBL" id="MCM2577460.1"/>
    </source>
</evidence>
<proteinExistence type="predicted"/>
<name>A0ABT0X5D3_9ACTN</name>
<gene>
    <name evidence="2" type="ORF">M1E25_08850</name>
</gene>
<sequence>MPLHVPLAPSPALRSVLTALGSPTAVDERRTPALRRATGPLIPDVPLPVHVLERITPDGEGPRTALAGWRFLVRDGQEAGAPAVAAAQTALTADGWAFAHFVEGPYVRATERALAQAESIPDTAYQPRLLSVPELYMMTLWLHEDVTADAEAGRPASGDLLIPLAPAPPGIVPHVPRRVADLLPVMTLRVSTAALLGSSGGHRPFRPSVSPEVTSRCFRTRPQG</sequence>
<accession>A0ABT0X5D3</accession>
<feature type="region of interest" description="Disordered" evidence="1">
    <location>
        <begin position="199"/>
        <end position="224"/>
    </location>
</feature>
<protein>
    <recommendedName>
        <fullName evidence="4">Secreted protein</fullName>
    </recommendedName>
</protein>
<organism evidence="2 3">
    <name type="scientific">Streptomyces meridianus</name>
    <dbReference type="NCBI Taxonomy" id="2938945"/>
    <lineage>
        <taxon>Bacteria</taxon>
        <taxon>Bacillati</taxon>
        <taxon>Actinomycetota</taxon>
        <taxon>Actinomycetes</taxon>
        <taxon>Kitasatosporales</taxon>
        <taxon>Streptomycetaceae</taxon>
        <taxon>Streptomyces</taxon>
    </lineage>
</organism>
<evidence type="ECO:0000256" key="1">
    <source>
        <dbReference type="SAM" id="MobiDB-lite"/>
    </source>
</evidence>
<evidence type="ECO:0008006" key="4">
    <source>
        <dbReference type="Google" id="ProtNLM"/>
    </source>
</evidence>
<dbReference type="Proteomes" id="UP001167160">
    <property type="component" value="Unassembled WGS sequence"/>
</dbReference>
<evidence type="ECO:0000313" key="3">
    <source>
        <dbReference type="Proteomes" id="UP001167160"/>
    </source>
</evidence>
<keyword evidence="3" id="KW-1185">Reference proteome</keyword>